<name>A0A6G0TN81_APHGL</name>
<organism evidence="1 2">
    <name type="scientific">Aphis glycines</name>
    <name type="common">Soybean aphid</name>
    <dbReference type="NCBI Taxonomy" id="307491"/>
    <lineage>
        <taxon>Eukaryota</taxon>
        <taxon>Metazoa</taxon>
        <taxon>Ecdysozoa</taxon>
        <taxon>Arthropoda</taxon>
        <taxon>Hexapoda</taxon>
        <taxon>Insecta</taxon>
        <taxon>Pterygota</taxon>
        <taxon>Neoptera</taxon>
        <taxon>Paraneoptera</taxon>
        <taxon>Hemiptera</taxon>
        <taxon>Sternorrhyncha</taxon>
        <taxon>Aphidomorpha</taxon>
        <taxon>Aphidoidea</taxon>
        <taxon>Aphididae</taxon>
        <taxon>Aphidini</taxon>
        <taxon>Aphis</taxon>
        <taxon>Aphis</taxon>
    </lineage>
</organism>
<gene>
    <name evidence="1" type="ORF">AGLY_007840</name>
</gene>
<dbReference type="AlphaFoldDB" id="A0A6G0TN81"/>
<dbReference type="Proteomes" id="UP000475862">
    <property type="component" value="Unassembled WGS sequence"/>
</dbReference>
<accession>A0A6G0TN81</accession>
<dbReference type="OrthoDB" id="10521858at2759"/>
<protein>
    <recommendedName>
        <fullName evidence="3">MULE transposase domain-containing protein</fullName>
    </recommendedName>
</protein>
<feature type="non-terminal residue" evidence="1">
    <location>
        <position position="1"/>
    </location>
</feature>
<comment type="caution">
    <text evidence="1">The sequence shown here is derived from an EMBL/GenBank/DDBJ whole genome shotgun (WGS) entry which is preliminary data.</text>
</comment>
<evidence type="ECO:0008006" key="3">
    <source>
        <dbReference type="Google" id="ProtNLM"/>
    </source>
</evidence>
<proteinExistence type="predicted"/>
<reference evidence="1 2" key="1">
    <citation type="submission" date="2019-08" db="EMBL/GenBank/DDBJ databases">
        <title>The genome of the soybean aphid Biotype 1, its phylome, world population structure and adaptation to the North American continent.</title>
        <authorList>
            <person name="Giordano R."/>
            <person name="Donthu R.K."/>
            <person name="Hernandez A.G."/>
            <person name="Wright C.L."/>
            <person name="Zimin A.V."/>
        </authorList>
    </citation>
    <scope>NUCLEOTIDE SEQUENCE [LARGE SCALE GENOMIC DNA]</scope>
    <source>
        <tissue evidence="1">Whole aphids</tissue>
    </source>
</reference>
<evidence type="ECO:0000313" key="1">
    <source>
        <dbReference type="EMBL" id="KAE9535939.1"/>
    </source>
</evidence>
<dbReference type="EMBL" id="VYZN01000025">
    <property type="protein sequence ID" value="KAE9535939.1"/>
    <property type="molecule type" value="Genomic_DNA"/>
</dbReference>
<keyword evidence="2" id="KW-1185">Reference proteome</keyword>
<evidence type="ECO:0000313" key="2">
    <source>
        <dbReference type="Proteomes" id="UP000475862"/>
    </source>
</evidence>
<sequence length="178" mass="21039">YPPNLNVYENTINTSALKKYIYHARHKTLPTNPTGIVFCLLPDKKTRNILFQNAIRSKCNKYNLILNQKNIEIDFETVIHNVIKLVWPNCIIKGCGFHLIFVIVAYEQNNWLKYSFRLIYLNPGDVSVYFVIDIMSDIPKSYLYSQYTDCLLETYIIYKFKIYSKNMGMHNKKLISNY</sequence>